<dbReference type="InterPro" id="IPR035940">
    <property type="entry name" value="CAP_sf"/>
</dbReference>
<dbReference type="PROSITE" id="PS51781">
    <property type="entry name" value="SH3B"/>
    <property type="match status" value="1"/>
</dbReference>
<dbReference type="Proteomes" id="UP000233534">
    <property type="component" value="Chromosome"/>
</dbReference>
<accession>A0A2K9ET69</accession>
<dbReference type="EMBL" id="NEMB01000003">
    <property type="protein sequence ID" value="PQQ66151.1"/>
    <property type="molecule type" value="Genomic_DNA"/>
</dbReference>
<dbReference type="Pfam" id="PF08239">
    <property type="entry name" value="SH3_3"/>
    <property type="match status" value="1"/>
</dbReference>
<dbReference type="Pfam" id="PF00188">
    <property type="entry name" value="CAP"/>
    <property type="match status" value="1"/>
</dbReference>
<proteinExistence type="predicted"/>
<sequence length="274" mass="30737">MSRKIVLLVAVMVVLTGVLGFMRNNAQEATAVSQFERIDFEEGIVTASNLNLRQGASTEYPVVTVLENGRKVQIFGRLSDWFTVYDPETGYVGAVSANYIRRVEAPEDSTPEETKTPEDKETVSDGDEVEVLNPEQNEMETASELKGITEEEQLLLNLINKEREEAGVEPLKIDMKLMEVTRLKAKEMVEKNYFSHQSPTYGSPFDMMRKYHIDFSSAGENIAGNRTIEGAVKAWMKSEGHRKNILNEKFGYTGIGIVDSPTYGKIIVQHFVGK</sequence>
<dbReference type="RefSeq" id="WP_101303393.1">
    <property type="nucleotide sequence ID" value="NZ_CP025197.1"/>
</dbReference>
<organism evidence="3 5">
    <name type="scientific">Acetivibrio saccincola</name>
    <dbReference type="NCBI Taxonomy" id="1677857"/>
    <lineage>
        <taxon>Bacteria</taxon>
        <taxon>Bacillati</taxon>
        <taxon>Bacillota</taxon>
        <taxon>Clostridia</taxon>
        <taxon>Eubacteriales</taxon>
        <taxon>Oscillospiraceae</taxon>
        <taxon>Acetivibrio</taxon>
    </lineage>
</organism>
<gene>
    <name evidence="4" type="ORF">B9R14_04865</name>
    <name evidence="3" type="ORF">HVS_14455</name>
</gene>
<dbReference type="PANTHER" id="PTHR31157:SF1">
    <property type="entry name" value="SCP DOMAIN-CONTAINING PROTEIN"/>
    <property type="match status" value="1"/>
</dbReference>
<name>A0A2K9ET69_9FIRM</name>
<feature type="domain" description="SH3b" evidence="2">
    <location>
        <begin position="40"/>
        <end position="104"/>
    </location>
</feature>
<evidence type="ECO:0000259" key="2">
    <source>
        <dbReference type="PROSITE" id="PS51781"/>
    </source>
</evidence>
<dbReference type="Gene3D" id="2.30.30.40">
    <property type="entry name" value="SH3 Domains"/>
    <property type="match status" value="1"/>
</dbReference>
<protein>
    <submittedName>
        <fullName evidence="3">Cysteine-rich secretory protein family protein</fullName>
    </submittedName>
    <submittedName>
        <fullName evidence="4">SCP-like extracellular protein</fullName>
    </submittedName>
</protein>
<dbReference type="Gene3D" id="3.40.33.10">
    <property type="entry name" value="CAP"/>
    <property type="match status" value="1"/>
</dbReference>
<feature type="region of interest" description="Disordered" evidence="1">
    <location>
        <begin position="103"/>
        <end position="129"/>
    </location>
</feature>
<dbReference type="InterPro" id="IPR014044">
    <property type="entry name" value="CAP_dom"/>
</dbReference>
<evidence type="ECO:0000313" key="4">
    <source>
        <dbReference type="EMBL" id="PQQ66151.1"/>
    </source>
</evidence>
<evidence type="ECO:0000313" key="6">
    <source>
        <dbReference type="Proteomes" id="UP000239720"/>
    </source>
</evidence>
<reference evidence="3 5" key="1">
    <citation type="submission" date="2017-12" db="EMBL/GenBank/DDBJ databases">
        <title>Complete genome sequence of Herbivorax saccincola GGR1, a novel Cellulosome-producing hydrolytic bacterium in a thermophilic biogas plant, established by Illumina and Nanopore MinION sequencing.</title>
        <authorList>
            <person name="Pechtl A."/>
            <person name="Ruckert C."/>
            <person name="Koeck D.E."/>
            <person name="Maus I."/>
            <person name="Winkler A."/>
            <person name="Kalinowski J."/>
            <person name="Puhler A."/>
            <person name="Schwarz W.W."/>
            <person name="Zverlov V.V."/>
            <person name="Schluter A."/>
            <person name="Liebl W."/>
        </authorList>
    </citation>
    <scope>NUCLEOTIDE SEQUENCE [LARGE SCALE GENOMIC DNA]</scope>
    <source>
        <strain evidence="3">GGR1</strain>
        <strain evidence="5">SR1</strain>
    </source>
</reference>
<dbReference type="KEGG" id="hsc:HVS_14455"/>
<dbReference type="OrthoDB" id="9783944at2"/>
<dbReference type="PANTHER" id="PTHR31157">
    <property type="entry name" value="SCP DOMAIN-CONTAINING PROTEIN"/>
    <property type="match status" value="1"/>
</dbReference>
<keyword evidence="5" id="KW-1185">Reference proteome</keyword>
<dbReference type="Proteomes" id="UP000239720">
    <property type="component" value="Unassembled WGS sequence"/>
</dbReference>
<reference evidence="4 6" key="2">
    <citation type="journal article" date="2018" name="Syst. Appl. Microbiol.">
        <title>Characterization and high-quality draft genome sequence of Herbivorax saccincola A7, an anaerobic, alkaliphilic, thermophilic, cellulolytic, and xylanolytic bacterium.</title>
        <authorList>
            <person name="Aikawa S."/>
            <person name="Baramee S."/>
            <person name="Sermsathanaswadi J."/>
            <person name="Thianheng P."/>
            <person name="Tachaapaikoon C."/>
            <person name="Shikata A."/>
            <person name="Waeonukul R."/>
            <person name="Pason P."/>
            <person name="Ratanakhanokchai K."/>
            <person name="Kosugi A."/>
        </authorList>
    </citation>
    <scope>NUCLEOTIDE SEQUENCE [LARGE SCALE GENOMIC DNA]</scope>
    <source>
        <strain evidence="4 6">A7</strain>
    </source>
</reference>
<evidence type="ECO:0000313" key="3">
    <source>
        <dbReference type="EMBL" id="AUG58750.1"/>
    </source>
</evidence>
<dbReference type="SUPFAM" id="SSF55797">
    <property type="entry name" value="PR-1-like"/>
    <property type="match status" value="1"/>
</dbReference>
<dbReference type="SMART" id="SM00287">
    <property type="entry name" value="SH3b"/>
    <property type="match status" value="1"/>
</dbReference>
<feature type="compositionally biased region" description="Basic and acidic residues" evidence="1">
    <location>
        <begin position="112"/>
        <end position="123"/>
    </location>
</feature>
<evidence type="ECO:0000313" key="5">
    <source>
        <dbReference type="Proteomes" id="UP000233534"/>
    </source>
</evidence>
<dbReference type="AlphaFoldDB" id="A0A2K9ET69"/>
<dbReference type="EMBL" id="CP025197">
    <property type="protein sequence ID" value="AUG58750.1"/>
    <property type="molecule type" value="Genomic_DNA"/>
</dbReference>
<dbReference type="CDD" id="cd05379">
    <property type="entry name" value="CAP_bacterial"/>
    <property type="match status" value="1"/>
</dbReference>
<dbReference type="InterPro" id="IPR003646">
    <property type="entry name" value="SH3-like_bac-type"/>
</dbReference>
<evidence type="ECO:0000256" key="1">
    <source>
        <dbReference type="SAM" id="MobiDB-lite"/>
    </source>
</evidence>